<keyword evidence="1" id="KW-1133">Transmembrane helix</keyword>
<feature type="transmembrane region" description="Helical" evidence="1">
    <location>
        <begin position="147"/>
        <end position="165"/>
    </location>
</feature>
<feature type="transmembrane region" description="Helical" evidence="1">
    <location>
        <begin position="258"/>
        <end position="273"/>
    </location>
</feature>
<organism evidence="2 3">
    <name type="scientific">Paraeggerthella hongkongensis</name>
    <dbReference type="NCBI Taxonomy" id="230658"/>
    <lineage>
        <taxon>Bacteria</taxon>
        <taxon>Bacillati</taxon>
        <taxon>Actinomycetota</taxon>
        <taxon>Coriobacteriia</taxon>
        <taxon>Eggerthellales</taxon>
        <taxon>Eggerthellaceae</taxon>
        <taxon>Paraeggerthella</taxon>
    </lineage>
</organism>
<sequence length="405" mass="43279">MITLIIGSFEREGDINSTTAYEREWSPAGIALSFVLAAFGLCLRADNQLLAVYGLEGVAGLFACSFLIGVVLLCMVILVSSHDEERRRWSIGVGLCASIVGVVFALLINIAPIAVCAAGSGVFLGFGLTCLLRQWGRYYRLFTYRGALLNTSLSFLAASCWWFAMEFAGTPFLFCLGLLVLAVCGGLPLLAREIVVADEVRAGLRDEYAPPKPISTMSQAMRNGWAAVLGLMFNFFMVGATFWPYAGGLAVTSLSPKPLAYVLVVAVIWWVVSRARGVVGGIMKSFYHIALPVSAVVLLARPLLDSIDVLQGTVVPYVFSYLGVTVFNILGLVVLFWTAKSSEVGFSRVFAMFCASCAASVAAGMVAFQLLGDGAGVVSLAMLGIYLVLVLLDQIRGHVSRSVAG</sequence>
<comment type="caution">
    <text evidence="2">The sequence shown here is derived from an EMBL/GenBank/DDBJ whole genome shotgun (WGS) entry which is preliminary data.</text>
</comment>
<feature type="transmembrane region" description="Helical" evidence="1">
    <location>
        <begin position="58"/>
        <end position="79"/>
    </location>
</feature>
<dbReference type="EMBL" id="QICD01000022">
    <property type="protein sequence ID" value="RNL41296.1"/>
    <property type="molecule type" value="Genomic_DNA"/>
</dbReference>
<proteinExistence type="predicted"/>
<feature type="transmembrane region" description="Helical" evidence="1">
    <location>
        <begin position="349"/>
        <end position="368"/>
    </location>
</feature>
<feature type="transmembrane region" description="Helical" evidence="1">
    <location>
        <begin position="225"/>
        <end position="246"/>
    </location>
</feature>
<feature type="transmembrane region" description="Helical" evidence="1">
    <location>
        <begin position="171"/>
        <end position="191"/>
    </location>
</feature>
<feature type="transmembrane region" description="Helical" evidence="1">
    <location>
        <begin position="25"/>
        <end position="46"/>
    </location>
</feature>
<feature type="transmembrane region" description="Helical" evidence="1">
    <location>
        <begin position="285"/>
        <end position="304"/>
    </location>
</feature>
<evidence type="ECO:0000256" key="1">
    <source>
        <dbReference type="SAM" id="Phobius"/>
    </source>
</evidence>
<dbReference type="AlphaFoldDB" id="A0A3N0B3W5"/>
<feature type="transmembrane region" description="Helical" evidence="1">
    <location>
        <begin position="316"/>
        <end position="337"/>
    </location>
</feature>
<accession>A0A3N0B3W5</accession>
<evidence type="ECO:0000313" key="2">
    <source>
        <dbReference type="EMBL" id="RNL41296.1"/>
    </source>
</evidence>
<evidence type="ECO:0000313" key="3">
    <source>
        <dbReference type="Proteomes" id="UP000278632"/>
    </source>
</evidence>
<feature type="transmembrane region" description="Helical" evidence="1">
    <location>
        <begin position="117"/>
        <end position="135"/>
    </location>
</feature>
<protein>
    <submittedName>
        <fullName evidence="2">Uncharacterized protein</fullName>
    </submittedName>
</protein>
<gene>
    <name evidence="2" type="ORF">DMP08_09555</name>
</gene>
<name>A0A3N0B3W5_9ACTN</name>
<reference evidence="3" key="1">
    <citation type="submission" date="2018-05" db="EMBL/GenBank/DDBJ databases">
        <title>Genome Sequencing of selected type strains of the family Eggerthellaceae.</title>
        <authorList>
            <person name="Danylec N."/>
            <person name="Stoll D.A."/>
            <person name="Doetsch A."/>
            <person name="Huch M."/>
        </authorList>
    </citation>
    <scope>NUCLEOTIDE SEQUENCE [LARGE SCALE GENOMIC DNA]</scope>
    <source>
        <strain evidence="3">DSM 16106</strain>
    </source>
</reference>
<dbReference type="Proteomes" id="UP000278632">
    <property type="component" value="Unassembled WGS sequence"/>
</dbReference>
<keyword evidence="1" id="KW-0812">Transmembrane</keyword>
<feature type="transmembrane region" description="Helical" evidence="1">
    <location>
        <begin position="374"/>
        <end position="392"/>
    </location>
</feature>
<keyword evidence="3" id="KW-1185">Reference proteome</keyword>
<keyword evidence="1" id="KW-0472">Membrane</keyword>
<feature type="transmembrane region" description="Helical" evidence="1">
    <location>
        <begin position="91"/>
        <end position="111"/>
    </location>
</feature>